<reference evidence="2 3" key="1">
    <citation type="submission" date="2017-05" db="EMBL/GenBank/DDBJ databases">
        <title>Functional genome analysis of Paenibacillus pasadenensis strain R16: insights on endophytic life style and antifungal activity.</title>
        <authorList>
            <person name="Passera A."/>
            <person name="Marcolungo L."/>
            <person name="Casati P."/>
            <person name="Brasca M."/>
            <person name="Quaglino F."/>
            <person name="Delledonne M."/>
        </authorList>
    </citation>
    <scope>NUCLEOTIDE SEQUENCE [LARGE SCALE GENOMIC DNA]</scope>
    <source>
        <strain evidence="2 3">R16</strain>
    </source>
</reference>
<protein>
    <submittedName>
        <fullName evidence="2">Uncharacterized protein</fullName>
    </submittedName>
</protein>
<dbReference type="AlphaFoldDB" id="A0A2N5NBG6"/>
<dbReference type="EMBL" id="NFEZ01000003">
    <property type="protein sequence ID" value="PLT47691.1"/>
    <property type="molecule type" value="Genomic_DNA"/>
</dbReference>
<keyword evidence="3" id="KW-1185">Reference proteome</keyword>
<comment type="caution">
    <text evidence="2">The sequence shown here is derived from an EMBL/GenBank/DDBJ whole genome shotgun (WGS) entry which is preliminary data.</text>
</comment>
<organism evidence="2 3">
    <name type="scientific">Paenibacillus pasadenensis</name>
    <dbReference type="NCBI Taxonomy" id="217090"/>
    <lineage>
        <taxon>Bacteria</taxon>
        <taxon>Bacillati</taxon>
        <taxon>Bacillota</taxon>
        <taxon>Bacilli</taxon>
        <taxon>Bacillales</taxon>
        <taxon>Paenibacillaceae</taxon>
        <taxon>Paenibacillus</taxon>
    </lineage>
</organism>
<evidence type="ECO:0000313" key="3">
    <source>
        <dbReference type="Proteomes" id="UP000234789"/>
    </source>
</evidence>
<name>A0A2N5NBG6_9BACL</name>
<feature type="region of interest" description="Disordered" evidence="1">
    <location>
        <begin position="1"/>
        <end position="25"/>
    </location>
</feature>
<proteinExistence type="predicted"/>
<dbReference type="Proteomes" id="UP000234789">
    <property type="component" value="Unassembled WGS sequence"/>
</dbReference>
<evidence type="ECO:0000256" key="1">
    <source>
        <dbReference type="SAM" id="MobiDB-lite"/>
    </source>
</evidence>
<gene>
    <name evidence="2" type="ORF">B8V81_1915</name>
</gene>
<accession>A0A2N5NBG6</accession>
<sequence>MVPAPLPAAPTAGNSRTMKATASGAQAASAPNFRSLVIYGDRVETSGPIPGIIRKLRWISIRT</sequence>
<evidence type="ECO:0000313" key="2">
    <source>
        <dbReference type="EMBL" id="PLT47691.1"/>
    </source>
</evidence>